<evidence type="ECO:0000313" key="3">
    <source>
        <dbReference type="Proteomes" id="UP001180754"/>
    </source>
</evidence>
<feature type="region of interest" description="Disordered" evidence="1">
    <location>
        <begin position="27"/>
        <end position="49"/>
    </location>
</feature>
<protein>
    <submittedName>
        <fullName evidence="2">Uncharacterized protein</fullName>
    </submittedName>
</protein>
<proteinExistence type="predicted"/>
<evidence type="ECO:0000313" key="2">
    <source>
        <dbReference type="EMBL" id="MDT0541521.1"/>
    </source>
</evidence>
<accession>A0ABU2X6H8</accession>
<dbReference type="RefSeq" id="WP_311721791.1">
    <property type="nucleotide sequence ID" value="NZ_JAVRFD010000001.1"/>
</dbReference>
<organism evidence="2 3">
    <name type="scientific">Streptomyces lonegramiae</name>
    <dbReference type="NCBI Taxonomy" id="3075524"/>
    <lineage>
        <taxon>Bacteria</taxon>
        <taxon>Bacillati</taxon>
        <taxon>Actinomycetota</taxon>
        <taxon>Actinomycetes</taxon>
        <taxon>Kitasatosporales</taxon>
        <taxon>Streptomycetaceae</taxon>
        <taxon>Streptomyces</taxon>
    </lineage>
</organism>
<dbReference type="Proteomes" id="UP001180754">
    <property type="component" value="Unassembled WGS sequence"/>
</dbReference>
<gene>
    <name evidence="2" type="ORF">RND15_02160</name>
</gene>
<reference evidence="2" key="1">
    <citation type="submission" date="2024-05" db="EMBL/GenBank/DDBJ databases">
        <title>30 novel species of actinomycetes from the DSMZ collection.</title>
        <authorList>
            <person name="Nouioui I."/>
        </authorList>
    </citation>
    <scope>NUCLEOTIDE SEQUENCE</scope>
    <source>
        <strain evidence="2">DSM 41529</strain>
    </source>
</reference>
<evidence type="ECO:0000256" key="1">
    <source>
        <dbReference type="SAM" id="MobiDB-lite"/>
    </source>
</evidence>
<sequence length="49" mass="5225">MELENAGAEERVGTIDEPQFECADVLGGESAESRARDAAELRPHGAPEI</sequence>
<dbReference type="EMBL" id="JAVRFD010000001">
    <property type="protein sequence ID" value="MDT0541521.1"/>
    <property type="molecule type" value="Genomic_DNA"/>
</dbReference>
<comment type="caution">
    <text evidence="2">The sequence shown here is derived from an EMBL/GenBank/DDBJ whole genome shotgun (WGS) entry which is preliminary data.</text>
</comment>
<feature type="compositionally biased region" description="Basic and acidic residues" evidence="1">
    <location>
        <begin position="31"/>
        <end position="49"/>
    </location>
</feature>
<name>A0ABU2X6H8_9ACTN</name>
<keyword evidence="3" id="KW-1185">Reference proteome</keyword>